<accession>B9T8N5</accession>
<protein>
    <submittedName>
        <fullName evidence="1">Uncharacterized protein</fullName>
    </submittedName>
</protein>
<dbReference type="Proteomes" id="UP000008311">
    <property type="component" value="Unassembled WGS sequence"/>
</dbReference>
<evidence type="ECO:0000313" key="1">
    <source>
        <dbReference type="EMBL" id="EEF27779.1"/>
    </source>
</evidence>
<organism evidence="1 2">
    <name type="scientific">Ricinus communis</name>
    <name type="common">Castor bean</name>
    <dbReference type="NCBI Taxonomy" id="3988"/>
    <lineage>
        <taxon>Eukaryota</taxon>
        <taxon>Viridiplantae</taxon>
        <taxon>Streptophyta</taxon>
        <taxon>Embryophyta</taxon>
        <taxon>Tracheophyta</taxon>
        <taxon>Spermatophyta</taxon>
        <taxon>Magnoliopsida</taxon>
        <taxon>eudicotyledons</taxon>
        <taxon>Gunneridae</taxon>
        <taxon>Pentapetalae</taxon>
        <taxon>rosids</taxon>
        <taxon>fabids</taxon>
        <taxon>Malpighiales</taxon>
        <taxon>Euphorbiaceae</taxon>
        <taxon>Acalyphoideae</taxon>
        <taxon>Acalypheae</taxon>
        <taxon>Ricinus</taxon>
    </lineage>
</organism>
<dbReference type="AlphaFoldDB" id="B9T8N5"/>
<keyword evidence="2" id="KW-1185">Reference proteome</keyword>
<dbReference type="EMBL" id="EQ975127">
    <property type="protein sequence ID" value="EEF27779.1"/>
    <property type="molecule type" value="Genomic_DNA"/>
</dbReference>
<evidence type="ECO:0000313" key="2">
    <source>
        <dbReference type="Proteomes" id="UP000008311"/>
    </source>
</evidence>
<gene>
    <name evidence="1" type="ORF">RCOM_2043030</name>
</gene>
<dbReference type="InParanoid" id="B9T8N5"/>
<reference evidence="2" key="1">
    <citation type="journal article" date="2010" name="Nat. Biotechnol.">
        <title>Draft genome sequence of the oilseed species Ricinus communis.</title>
        <authorList>
            <person name="Chan A.P."/>
            <person name="Crabtree J."/>
            <person name="Zhao Q."/>
            <person name="Lorenzi H."/>
            <person name="Orvis J."/>
            <person name="Puiu D."/>
            <person name="Melake-Berhan A."/>
            <person name="Jones K.M."/>
            <person name="Redman J."/>
            <person name="Chen G."/>
            <person name="Cahoon E.B."/>
            <person name="Gedil M."/>
            <person name="Stanke M."/>
            <person name="Haas B.J."/>
            <person name="Wortman J.R."/>
            <person name="Fraser-Liggett C.M."/>
            <person name="Ravel J."/>
            <person name="Rabinowicz P.D."/>
        </authorList>
    </citation>
    <scope>NUCLEOTIDE SEQUENCE [LARGE SCALE GENOMIC DNA]</scope>
    <source>
        <strain evidence="2">cv. Hale</strain>
    </source>
</reference>
<proteinExistence type="predicted"/>
<name>B9T8N5_RICCO</name>
<sequence length="204" mass="23119">MIDYLDHSVVIEEEYDTPLLGQSGTHQAFQQHPEVDVAQSFTARHGLAGNLSYPCTCWDELPLRLERFPLGQPTDWVALGSEVELARIGFSYDELAKEGEAPAMTYEDFVSMLTISRVEMARAPTSVDHVVGTSRDSSRYKKGQMIALKGAIFRDLLHLISMVVMMLFESGYIFRYARLNKSFVLEYRLHDMTPCPASRVYEAL</sequence>